<comment type="caution">
    <text evidence="1">The sequence shown here is derived from an EMBL/GenBank/DDBJ whole genome shotgun (WGS) entry which is preliminary data.</text>
</comment>
<reference evidence="2" key="1">
    <citation type="journal article" date="2014" name="PLoS ONE">
        <title>Plasmidome interchange between Clostridium botulinum, Clostridium novyi and Clostridium haemolyticum converts strains of independent lineages into distinctly different pathogens.</title>
        <authorList>
            <person name="Skarin H."/>
            <person name="Segerman B."/>
        </authorList>
    </citation>
    <scope>NUCLEOTIDE SEQUENCE [LARGE SCALE GENOMIC DNA]</scope>
    <source>
        <strain evidence="2">ATCC 27606</strain>
    </source>
</reference>
<evidence type="ECO:0000313" key="1">
    <source>
        <dbReference type="EMBL" id="KEI11502.1"/>
    </source>
</evidence>
<evidence type="ECO:0000313" key="2">
    <source>
        <dbReference type="Proteomes" id="UP000027770"/>
    </source>
</evidence>
<dbReference type="RefSeq" id="WP_039222594.1">
    <property type="nucleotide sequence ID" value="NZ_CM003350.1"/>
</dbReference>
<proteinExistence type="predicted"/>
<accession>A0AA40IRK8</accession>
<organism evidence="1 2">
    <name type="scientific">Clostridium novyi B str. ATCC 27606</name>
    <dbReference type="NCBI Taxonomy" id="1443123"/>
    <lineage>
        <taxon>Bacteria</taxon>
        <taxon>Bacillati</taxon>
        <taxon>Bacillota</taxon>
        <taxon>Clostridia</taxon>
        <taxon>Eubacteriales</taxon>
        <taxon>Clostridiaceae</taxon>
        <taxon>Clostridium</taxon>
    </lineage>
</organism>
<keyword evidence="1" id="KW-0614">Plasmid</keyword>
<geneLocation type="plasmid" evidence="1 2">
    <name>p2Cn27606</name>
</geneLocation>
<keyword evidence="2" id="KW-1185">Reference proteome</keyword>
<dbReference type="AlphaFoldDB" id="A0AA40IRK8"/>
<name>A0AA40IRK8_CLONO</name>
<dbReference type="EMBL" id="JENW01000167">
    <property type="protein sequence ID" value="KEI11502.1"/>
    <property type="molecule type" value="Genomic_DNA"/>
</dbReference>
<protein>
    <submittedName>
        <fullName evidence="1">Uncharacterized protein</fullName>
    </submittedName>
</protein>
<dbReference type="Proteomes" id="UP000027770">
    <property type="component" value="Plasmid p2Cn27606"/>
</dbReference>
<sequence>MSKLKAKKIIDVINKGIALNPTEIEIKEFKKVIVDGALEDSESKKNLEVLIYLENSSNNKVIIDSQTRGTSYKTSRYNMIANKDADIEVNPKSAIEFNCIEGHMKIKEVYPIVIEKTLCGYECNLEKID</sequence>
<gene>
    <name evidence="1" type="ORF">Z959_p0068</name>
</gene>